<evidence type="ECO:0000313" key="18">
    <source>
        <dbReference type="Proteomes" id="UP001203058"/>
    </source>
</evidence>
<keyword evidence="3 11" id="KW-1134">Transmembrane beta strand</keyword>
<keyword evidence="18" id="KW-1185">Reference proteome</keyword>
<evidence type="ECO:0000313" key="17">
    <source>
        <dbReference type="EMBL" id="MCH8617022.1"/>
    </source>
</evidence>
<comment type="caution">
    <text evidence="17">The sequence shown here is derived from an EMBL/GenBank/DDBJ whole genome shotgun (WGS) entry which is preliminary data.</text>
</comment>
<feature type="chain" id="PRO_5045366025" evidence="14">
    <location>
        <begin position="22"/>
        <end position="1051"/>
    </location>
</feature>
<evidence type="ECO:0000259" key="16">
    <source>
        <dbReference type="Pfam" id="PF07715"/>
    </source>
</evidence>
<evidence type="ECO:0000256" key="8">
    <source>
        <dbReference type="ARBA" id="ARBA00023077"/>
    </source>
</evidence>
<dbReference type="EMBL" id="JAKZHW010000002">
    <property type="protein sequence ID" value="MCH8617022.1"/>
    <property type="molecule type" value="Genomic_DNA"/>
</dbReference>
<feature type="compositionally biased region" description="Polar residues" evidence="13">
    <location>
        <begin position="28"/>
        <end position="37"/>
    </location>
</feature>
<feature type="compositionally biased region" description="Pro residues" evidence="13">
    <location>
        <begin position="1018"/>
        <end position="1051"/>
    </location>
</feature>
<evidence type="ECO:0000256" key="4">
    <source>
        <dbReference type="ARBA" id="ARBA00022496"/>
    </source>
</evidence>
<feature type="domain" description="TonB-dependent receptor-like beta-barrel" evidence="15">
    <location>
        <begin position="553"/>
        <end position="955"/>
    </location>
</feature>
<evidence type="ECO:0000256" key="5">
    <source>
        <dbReference type="ARBA" id="ARBA00022692"/>
    </source>
</evidence>
<keyword evidence="2 11" id="KW-0813">Transport</keyword>
<dbReference type="InterPro" id="IPR012910">
    <property type="entry name" value="Plug_dom"/>
</dbReference>
<dbReference type="Gene3D" id="2.40.170.20">
    <property type="entry name" value="TonB-dependent receptor, beta-barrel domain"/>
    <property type="match status" value="2"/>
</dbReference>
<dbReference type="PANTHER" id="PTHR32552">
    <property type="entry name" value="FERRICHROME IRON RECEPTOR-RELATED"/>
    <property type="match status" value="1"/>
</dbReference>
<evidence type="ECO:0000256" key="6">
    <source>
        <dbReference type="ARBA" id="ARBA00023004"/>
    </source>
</evidence>
<feature type="region of interest" description="Disordered" evidence="13">
    <location>
        <begin position="1005"/>
        <end position="1051"/>
    </location>
</feature>
<evidence type="ECO:0000256" key="12">
    <source>
        <dbReference type="RuleBase" id="RU003357"/>
    </source>
</evidence>
<dbReference type="Pfam" id="PF07715">
    <property type="entry name" value="Plug"/>
    <property type="match status" value="1"/>
</dbReference>
<feature type="signal peptide" evidence="14">
    <location>
        <begin position="1"/>
        <end position="21"/>
    </location>
</feature>
<dbReference type="Proteomes" id="UP001203058">
    <property type="component" value="Unassembled WGS sequence"/>
</dbReference>
<proteinExistence type="inferred from homology"/>
<evidence type="ECO:0000256" key="1">
    <source>
        <dbReference type="ARBA" id="ARBA00004571"/>
    </source>
</evidence>
<dbReference type="PROSITE" id="PS52016">
    <property type="entry name" value="TONB_DEPENDENT_REC_3"/>
    <property type="match status" value="1"/>
</dbReference>
<keyword evidence="10 11" id="KW-0998">Cell outer membrane</keyword>
<evidence type="ECO:0000259" key="15">
    <source>
        <dbReference type="Pfam" id="PF00593"/>
    </source>
</evidence>
<gene>
    <name evidence="17" type="ORF">LZ016_13050</name>
</gene>
<comment type="subcellular location">
    <subcellularLocation>
        <location evidence="1 11">Cell outer membrane</location>
        <topology evidence="1 11">Multi-pass membrane protein</topology>
    </subcellularLocation>
</comment>
<dbReference type="Pfam" id="PF00593">
    <property type="entry name" value="TonB_dep_Rec_b-barrel"/>
    <property type="match status" value="1"/>
</dbReference>
<keyword evidence="7" id="KW-0406">Ion transport</keyword>
<sequence>MRKSVWLLSAGLFALATPAFAQDASKPATDTDQQGAQPTDGATAEGAAVANQANEEQSVDTSDIVITATRRNEALSDVPLAVSAVTAERLAYTGASDIRQLNQVSPSLLVSSTSSEAGAGVARIRGVGTVGDNPGLESSVGVFIDGVYRNRTGMGLTELGPLDRIEVLRGPQGTLFGRNTSAGLISIITAKPQFQTMFSGEATIGNYDLRRLEATATGPISESLAVRLDGVWMQRDGFLEDVVSGRDVNDRDRWLLRGQILYQPSENLSVRIVGDVTKRREECCAATYLPAHDSFRSPGGTVEEGPSTIAGIERALGGIILDDTFDRKVSITPGRNYTSDVNDWGLSGEVNYDFGGAELTSITAYRYNKYTRGQDADFNNLDILFRDDDGGSFNRFKTFTQELRLQGKTFGGRLDWLVGGYYANEKLGVDDNLTYGADYSRYANCLVGANFASAPGVPPSILAPGVSPTCFNTPVATGLRTALVGSYNTALAGALAAQAAGNAALAAQLFTAASNVGSQITALGAFAGLDNTALAPGLPSVNFGGAPFGNSGFTNLAIALGGPSLIGSTLNGAGLDDSYRQSSSNWALFTHNIFTIFDGLDLTVGARYTHEKKKLDVDLLDNNTLCTVLSGTSLQQLPCVIPSAPGGSLSFDDSRTENKLSGTVVLSYKITPEILTYASYSRGYKGGGFNLDRSALWRAQPIPTTVPATPGTTVLSNPPLSGSGAICVSPLQTGCQGIVASGADLQFKEETNDAFELGLKYNGRGIDVNVALFRQLFDNFQLNTFNGLNFVVENINSCDEDLDGADTDNSGITGACTGKTRAGVKSLGAELEVFTRPLKDVSMNFGLVYSDTRYRHNLVGAGGRPLTNALFQLPGRNISNAAEWTATSSVAWTPRIGSSGIRGLIYADVRYMSDYNTGSDLDIEKTQGGYTLVNGRIGLHGPDDMWGIELWAQNLLDKNYIQVGFDAPVQGSGTARGVASGFYPRSTQLYGAFLGEPRTYGLTLKGKFGPRHAAPEPYVAPPAPPPPAPAPAPVVEQPAPPPPPPPTPERG</sequence>
<dbReference type="InterPro" id="IPR000531">
    <property type="entry name" value="Beta-barrel_TonB"/>
</dbReference>
<protein>
    <submittedName>
        <fullName evidence="17">TonB-dependent receptor</fullName>
    </submittedName>
</protein>
<keyword evidence="6" id="KW-0408">Iron</keyword>
<dbReference type="InterPro" id="IPR036942">
    <property type="entry name" value="Beta-barrel_TonB_sf"/>
</dbReference>
<evidence type="ECO:0000256" key="7">
    <source>
        <dbReference type="ARBA" id="ARBA00023065"/>
    </source>
</evidence>
<keyword evidence="4" id="KW-0410">Iron transport</keyword>
<accession>A0ABS9VPZ5</accession>
<evidence type="ECO:0000256" key="9">
    <source>
        <dbReference type="ARBA" id="ARBA00023136"/>
    </source>
</evidence>
<dbReference type="RefSeq" id="WP_241447898.1">
    <property type="nucleotide sequence ID" value="NZ_JAKZHW010000002.1"/>
</dbReference>
<keyword evidence="17" id="KW-0675">Receptor</keyword>
<keyword evidence="8 12" id="KW-0798">TonB box</keyword>
<feature type="domain" description="TonB-dependent receptor plug" evidence="16">
    <location>
        <begin position="75"/>
        <end position="183"/>
    </location>
</feature>
<keyword evidence="9 11" id="KW-0472">Membrane</keyword>
<evidence type="ECO:0000256" key="3">
    <source>
        <dbReference type="ARBA" id="ARBA00022452"/>
    </source>
</evidence>
<evidence type="ECO:0000256" key="2">
    <source>
        <dbReference type="ARBA" id="ARBA00022448"/>
    </source>
</evidence>
<feature type="region of interest" description="Disordered" evidence="13">
    <location>
        <begin position="24"/>
        <end position="45"/>
    </location>
</feature>
<dbReference type="InterPro" id="IPR039426">
    <property type="entry name" value="TonB-dep_rcpt-like"/>
</dbReference>
<name>A0ABS9VPZ5_9SPHN</name>
<evidence type="ECO:0000256" key="13">
    <source>
        <dbReference type="SAM" id="MobiDB-lite"/>
    </source>
</evidence>
<dbReference type="SUPFAM" id="SSF56935">
    <property type="entry name" value="Porins"/>
    <property type="match status" value="1"/>
</dbReference>
<dbReference type="PANTHER" id="PTHR32552:SF81">
    <property type="entry name" value="TONB-DEPENDENT OUTER MEMBRANE RECEPTOR"/>
    <property type="match status" value="1"/>
</dbReference>
<keyword evidence="5 11" id="KW-0812">Transmembrane</keyword>
<comment type="similarity">
    <text evidence="11 12">Belongs to the TonB-dependent receptor family.</text>
</comment>
<reference evidence="17 18" key="1">
    <citation type="submission" date="2022-03" db="EMBL/GenBank/DDBJ databases">
        <authorList>
            <person name="Jo J.-H."/>
            <person name="Im W.-T."/>
        </authorList>
    </citation>
    <scope>NUCLEOTIDE SEQUENCE [LARGE SCALE GENOMIC DNA]</scope>
    <source>
        <strain evidence="17 18">SM33</strain>
    </source>
</reference>
<evidence type="ECO:0000256" key="10">
    <source>
        <dbReference type="ARBA" id="ARBA00023237"/>
    </source>
</evidence>
<keyword evidence="14" id="KW-0732">Signal</keyword>
<evidence type="ECO:0000256" key="11">
    <source>
        <dbReference type="PROSITE-ProRule" id="PRU01360"/>
    </source>
</evidence>
<evidence type="ECO:0000256" key="14">
    <source>
        <dbReference type="SAM" id="SignalP"/>
    </source>
</evidence>
<organism evidence="17 18">
    <name type="scientific">Sphingomonas telluris</name>
    <dbReference type="NCBI Taxonomy" id="2907998"/>
    <lineage>
        <taxon>Bacteria</taxon>
        <taxon>Pseudomonadati</taxon>
        <taxon>Pseudomonadota</taxon>
        <taxon>Alphaproteobacteria</taxon>
        <taxon>Sphingomonadales</taxon>
        <taxon>Sphingomonadaceae</taxon>
        <taxon>Sphingomonas</taxon>
    </lineage>
</organism>